<comment type="caution">
    <text evidence="2">The sequence shown here is derived from an EMBL/GenBank/DDBJ whole genome shotgun (WGS) entry which is preliminary data.</text>
</comment>
<feature type="signal peptide" evidence="1">
    <location>
        <begin position="1"/>
        <end position="16"/>
    </location>
</feature>
<proteinExistence type="predicted"/>
<evidence type="ECO:0000256" key="1">
    <source>
        <dbReference type="SAM" id="SignalP"/>
    </source>
</evidence>
<evidence type="ECO:0000313" key="3">
    <source>
        <dbReference type="Proteomes" id="UP000824469"/>
    </source>
</evidence>
<reference evidence="2 3" key="1">
    <citation type="journal article" date="2021" name="Nat. Plants">
        <title>The Taxus genome provides insights into paclitaxel biosynthesis.</title>
        <authorList>
            <person name="Xiong X."/>
            <person name="Gou J."/>
            <person name="Liao Q."/>
            <person name="Li Y."/>
            <person name="Zhou Q."/>
            <person name="Bi G."/>
            <person name="Li C."/>
            <person name="Du R."/>
            <person name="Wang X."/>
            <person name="Sun T."/>
            <person name="Guo L."/>
            <person name="Liang H."/>
            <person name="Lu P."/>
            <person name="Wu Y."/>
            <person name="Zhang Z."/>
            <person name="Ro D.K."/>
            <person name="Shang Y."/>
            <person name="Huang S."/>
            <person name="Yan J."/>
        </authorList>
    </citation>
    <scope>NUCLEOTIDE SEQUENCE [LARGE SCALE GENOMIC DNA]</scope>
    <source>
        <strain evidence="2">Ta-2019</strain>
    </source>
</reference>
<organism evidence="2 3">
    <name type="scientific">Taxus chinensis</name>
    <name type="common">Chinese yew</name>
    <name type="synonym">Taxus wallichiana var. chinensis</name>
    <dbReference type="NCBI Taxonomy" id="29808"/>
    <lineage>
        <taxon>Eukaryota</taxon>
        <taxon>Viridiplantae</taxon>
        <taxon>Streptophyta</taxon>
        <taxon>Embryophyta</taxon>
        <taxon>Tracheophyta</taxon>
        <taxon>Spermatophyta</taxon>
        <taxon>Pinopsida</taxon>
        <taxon>Pinidae</taxon>
        <taxon>Conifers II</taxon>
        <taxon>Cupressales</taxon>
        <taxon>Taxaceae</taxon>
        <taxon>Taxus</taxon>
    </lineage>
</organism>
<gene>
    <name evidence="2" type="ORF">KI387_028656</name>
</gene>
<feature type="chain" id="PRO_5041428091" evidence="1">
    <location>
        <begin position="17"/>
        <end position="53"/>
    </location>
</feature>
<name>A0AA38CFZ2_TAXCH</name>
<feature type="non-terminal residue" evidence="2">
    <location>
        <position position="1"/>
    </location>
</feature>
<accession>A0AA38CFZ2</accession>
<dbReference type="EMBL" id="JAHRHJ020000010">
    <property type="protein sequence ID" value="KAH9296974.1"/>
    <property type="molecule type" value="Genomic_DNA"/>
</dbReference>
<keyword evidence="3" id="KW-1185">Reference proteome</keyword>
<protein>
    <submittedName>
        <fullName evidence="2">Uncharacterized protein</fullName>
    </submittedName>
</protein>
<evidence type="ECO:0000313" key="2">
    <source>
        <dbReference type="EMBL" id="KAH9296974.1"/>
    </source>
</evidence>
<sequence>FRLVFITVSWKLEAVAEPVEEGDCWEARVVAVEGNTFCRRGFLRVSRKKLQAC</sequence>
<dbReference type="Proteomes" id="UP000824469">
    <property type="component" value="Unassembled WGS sequence"/>
</dbReference>
<dbReference type="AlphaFoldDB" id="A0AA38CFZ2"/>
<keyword evidence="1" id="KW-0732">Signal</keyword>